<evidence type="ECO:0000256" key="2">
    <source>
        <dbReference type="ARBA" id="ARBA00023054"/>
    </source>
</evidence>
<evidence type="ECO:0000256" key="4">
    <source>
        <dbReference type="ARBA" id="ARBA00023273"/>
    </source>
</evidence>
<evidence type="ECO:0000256" key="7">
    <source>
        <dbReference type="SAM" id="Coils"/>
    </source>
</evidence>
<dbReference type="InterPro" id="IPR043596">
    <property type="entry name" value="CFAP53/TCHP"/>
</dbReference>
<keyword evidence="2 7" id="KW-0175">Coiled coil</keyword>
<accession>A0A3Q3JGJ6</accession>
<dbReference type="GO" id="GO:0005929">
    <property type="term" value="C:cilium"/>
    <property type="evidence" value="ECO:0007669"/>
    <property type="project" value="UniProtKB-SubCell"/>
</dbReference>
<evidence type="ECO:0000256" key="3">
    <source>
        <dbReference type="ARBA" id="ARBA00023069"/>
    </source>
</evidence>
<evidence type="ECO:0000313" key="10">
    <source>
        <dbReference type="Ensembl" id="ENSMALP00000018449.1"/>
    </source>
</evidence>
<dbReference type="Ensembl" id="ENSMALT00000018805.1">
    <property type="protein sequence ID" value="ENSMALP00000018449.1"/>
    <property type="gene ID" value="ENSMALG00000012823.1"/>
</dbReference>
<evidence type="ECO:0000313" key="11">
    <source>
        <dbReference type="Proteomes" id="UP000261600"/>
    </source>
</evidence>
<keyword evidence="4" id="KW-0966">Cell projection</keyword>
<feature type="region of interest" description="Disordered" evidence="8">
    <location>
        <begin position="448"/>
        <end position="475"/>
    </location>
</feature>
<reference evidence="10" key="2">
    <citation type="submission" date="2025-09" db="UniProtKB">
        <authorList>
            <consortium name="Ensembl"/>
        </authorList>
    </citation>
    <scope>IDENTIFICATION</scope>
</reference>
<organism evidence="10 11">
    <name type="scientific">Monopterus albus</name>
    <name type="common">Swamp eel</name>
    <dbReference type="NCBI Taxonomy" id="43700"/>
    <lineage>
        <taxon>Eukaryota</taxon>
        <taxon>Metazoa</taxon>
        <taxon>Chordata</taxon>
        <taxon>Craniata</taxon>
        <taxon>Vertebrata</taxon>
        <taxon>Euteleostomi</taxon>
        <taxon>Actinopterygii</taxon>
        <taxon>Neopterygii</taxon>
        <taxon>Teleostei</taxon>
        <taxon>Neoteleostei</taxon>
        <taxon>Acanthomorphata</taxon>
        <taxon>Anabantaria</taxon>
        <taxon>Synbranchiformes</taxon>
        <taxon>Synbranchidae</taxon>
        <taxon>Monopterus</taxon>
    </lineage>
</organism>
<dbReference type="Pfam" id="PF13868">
    <property type="entry name" value="TPH"/>
    <property type="match status" value="1"/>
</dbReference>
<protein>
    <recommendedName>
        <fullName evidence="6">Cilia- and flagella-associated protein 53</fullName>
    </recommendedName>
</protein>
<evidence type="ECO:0000256" key="8">
    <source>
        <dbReference type="SAM" id="MobiDB-lite"/>
    </source>
</evidence>
<dbReference type="Proteomes" id="UP000261600">
    <property type="component" value="Unplaced"/>
</dbReference>
<feature type="coiled-coil region" evidence="7">
    <location>
        <begin position="214"/>
        <end position="420"/>
    </location>
</feature>
<evidence type="ECO:0000256" key="5">
    <source>
        <dbReference type="ARBA" id="ARBA00033747"/>
    </source>
</evidence>
<reference evidence="10" key="1">
    <citation type="submission" date="2025-08" db="UniProtKB">
        <authorList>
            <consortium name="Ensembl"/>
        </authorList>
    </citation>
    <scope>IDENTIFICATION</scope>
</reference>
<evidence type="ECO:0000259" key="9">
    <source>
        <dbReference type="Pfam" id="PF13868"/>
    </source>
</evidence>
<comment type="similarity">
    <text evidence="5">Belongs to the CFAP53 family.</text>
</comment>
<evidence type="ECO:0000256" key="6">
    <source>
        <dbReference type="ARBA" id="ARBA00033773"/>
    </source>
</evidence>
<name>A0A3Q3JGJ6_MONAL</name>
<keyword evidence="11" id="KW-1185">Reference proteome</keyword>
<evidence type="ECO:0000256" key="1">
    <source>
        <dbReference type="ARBA" id="ARBA00004138"/>
    </source>
</evidence>
<feature type="region of interest" description="Disordered" evidence="8">
    <location>
        <begin position="1"/>
        <end position="24"/>
    </location>
</feature>
<dbReference type="InterPro" id="IPR043597">
    <property type="entry name" value="TPH_dom"/>
</dbReference>
<feature type="domain" description="Trichohyalin-plectin-homology" evidence="9">
    <location>
        <begin position="145"/>
        <end position="446"/>
    </location>
</feature>
<dbReference type="PANTHER" id="PTHR31183">
    <property type="entry name" value="TRICHOPLEIN KERATIN FILAMENT-BINDING PROTEIN FAMILY MEMBER"/>
    <property type="match status" value="1"/>
</dbReference>
<dbReference type="PANTHER" id="PTHR31183:SF1">
    <property type="entry name" value="CILIA- AND FLAGELLA-ASSOCIATED PROTEIN 53"/>
    <property type="match status" value="1"/>
</dbReference>
<keyword evidence="3" id="KW-0969">Cilium</keyword>
<dbReference type="AlphaFoldDB" id="A0A3Q3JGJ6"/>
<comment type="subcellular location">
    <subcellularLocation>
        <location evidence="1">Cell projection</location>
        <location evidence="1">Cilium</location>
    </subcellularLocation>
</comment>
<proteinExistence type="inferred from homology"/>
<sequence>MLLSRRSRGQEVTGPTPHSVARAKLPLSRPADHLTLERQKQDATRDEVLEFTRYQQTCDIKNSWLQSSERHFLRRADQRHVLAAVRQHESGVEERKDRFPLCLFLFQAQRETKKAKMREKPKALRGRRESERQQLVSDKLEQLFREQCEELRTVESRRCEQQVSVERAAQVRSQRERRQLQRQEDQLFDELWEADRRAKEEQEDHRAQMEATELQRVEEKELREEEARLTLQQQEVQRLQKQREQLHKLQTQQATRRQLDRGFRLKMQRLAREQQEELQLDMSILQQLLQQETDQRQEAAQRKLREEQQRYRQYLSEELQKQRREEEETEQLMEEKLKETWTKREEQSRLQREARNQLMNEVMELNMQKRAELAREREELNRLVEESRVKDEEEKRRRTCEAYQADLRAQIRHRQQLRSEDRAQAQREIQQGLILQQLYDQKKDEILSRPTSHTVAPHPFRRAQGSRSAPQHRLT</sequence>